<organism evidence="5 6">
    <name type="scientific">Gymnopus androsaceus JB14</name>
    <dbReference type="NCBI Taxonomy" id="1447944"/>
    <lineage>
        <taxon>Eukaryota</taxon>
        <taxon>Fungi</taxon>
        <taxon>Dikarya</taxon>
        <taxon>Basidiomycota</taxon>
        <taxon>Agaricomycotina</taxon>
        <taxon>Agaricomycetes</taxon>
        <taxon>Agaricomycetidae</taxon>
        <taxon>Agaricales</taxon>
        <taxon>Marasmiineae</taxon>
        <taxon>Omphalotaceae</taxon>
        <taxon>Gymnopus</taxon>
    </lineage>
</organism>
<dbReference type="GO" id="GO:0016740">
    <property type="term" value="F:transferase activity"/>
    <property type="evidence" value="ECO:0007669"/>
    <property type="project" value="UniProtKB-KW"/>
</dbReference>
<evidence type="ECO:0000313" key="5">
    <source>
        <dbReference type="EMBL" id="KAE9388493.1"/>
    </source>
</evidence>
<gene>
    <name evidence="5" type="ORF">BT96DRAFT_1004138</name>
</gene>
<dbReference type="Gene3D" id="3.10.490.10">
    <property type="entry name" value="Gamma-glutamyl cyclotransferase-like"/>
    <property type="match status" value="1"/>
</dbReference>
<dbReference type="InterPro" id="IPR036568">
    <property type="entry name" value="GGCT-like_sf"/>
</dbReference>
<dbReference type="Proteomes" id="UP000799118">
    <property type="component" value="Unassembled WGS sequence"/>
</dbReference>
<sequence>MNQTGSLVERPIFLYGTLQALPLLAWALTGDSRNTSTVSPLLMNARLVGGYARFTVLGKDYPALIKHHDSSPVDGLLLFPLTMSQRTKLDDFEGGAYKAARIKAIIAETEEVVDADVYLWNGEPDEVSKDPWDLAAFIKDRLEDWIDIFCGMELVGDEEEQ</sequence>
<evidence type="ECO:0000256" key="2">
    <source>
        <dbReference type="ARBA" id="ARBA00022679"/>
    </source>
</evidence>
<protein>
    <recommendedName>
        <fullName evidence="3">Putative gamma-glutamylcyclotransferase</fullName>
    </recommendedName>
</protein>
<keyword evidence="6" id="KW-1185">Reference proteome</keyword>
<evidence type="ECO:0000256" key="3">
    <source>
        <dbReference type="ARBA" id="ARBA00030602"/>
    </source>
</evidence>
<dbReference type="SUPFAM" id="SSF110857">
    <property type="entry name" value="Gamma-glutamyl cyclotransferase-like"/>
    <property type="match status" value="1"/>
</dbReference>
<dbReference type="EMBL" id="ML769741">
    <property type="protein sequence ID" value="KAE9388493.1"/>
    <property type="molecule type" value="Genomic_DNA"/>
</dbReference>
<dbReference type="InterPro" id="IPR013024">
    <property type="entry name" value="GGCT-like"/>
</dbReference>
<dbReference type="AlphaFoldDB" id="A0A6A4GSW4"/>
<evidence type="ECO:0000256" key="1">
    <source>
        <dbReference type="ARBA" id="ARBA00008861"/>
    </source>
</evidence>
<comment type="similarity">
    <text evidence="1">Belongs to the gamma-glutamylcyclotransferase family.</text>
</comment>
<evidence type="ECO:0000259" key="4">
    <source>
        <dbReference type="Pfam" id="PF06094"/>
    </source>
</evidence>
<name>A0A6A4GSW4_9AGAR</name>
<dbReference type="CDD" id="cd06661">
    <property type="entry name" value="GGCT_like"/>
    <property type="match status" value="1"/>
</dbReference>
<dbReference type="Pfam" id="PF06094">
    <property type="entry name" value="GGACT"/>
    <property type="match status" value="1"/>
</dbReference>
<proteinExistence type="inferred from homology"/>
<dbReference type="PANTHER" id="PTHR31544">
    <property type="entry name" value="AIG2-LIKE PROTEIN D"/>
    <property type="match status" value="1"/>
</dbReference>
<dbReference type="PANTHER" id="PTHR31544:SF2">
    <property type="entry name" value="AIG2-LIKE PROTEIN D"/>
    <property type="match status" value="1"/>
</dbReference>
<dbReference type="OrthoDB" id="1044435at2759"/>
<accession>A0A6A4GSW4</accession>
<evidence type="ECO:0000313" key="6">
    <source>
        <dbReference type="Proteomes" id="UP000799118"/>
    </source>
</evidence>
<dbReference type="InterPro" id="IPR009288">
    <property type="entry name" value="AIG2-like_dom"/>
</dbReference>
<feature type="domain" description="Gamma-glutamylcyclotransferase AIG2-like" evidence="4">
    <location>
        <begin position="12"/>
        <end position="132"/>
    </location>
</feature>
<reference evidence="5" key="1">
    <citation type="journal article" date="2019" name="Environ. Microbiol.">
        <title>Fungal ecological strategies reflected in gene transcription - a case study of two litter decomposers.</title>
        <authorList>
            <person name="Barbi F."/>
            <person name="Kohler A."/>
            <person name="Barry K."/>
            <person name="Baskaran P."/>
            <person name="Daum C."/>
            <person name="Fauchery L."/>
            <person name="Ihrmark K."/>
            <person name="Kuo A."/>
            <person name="LaButti K."/>
            <person name="Lipzen A."/>
            <person name="Morin E."/>
            <person name="Grigoriev I.V."/>
            <person name="Henrissat B."/>
            <person name="Lindahl B."/>
            <person name="Martin F."/>
        </authorList>
    </citation>
    <scope>NUCLEOTIDE SEQUENCE</scope>
    <source>
        <strain evidence="5">JB14</strain>
    </source>
</reference>
<dbReference type="InterPro" id="IPR045038">
    <property type="entry name" value="AIG2-like"/>
</dbReference>
<keyword evidence="2" id="KW-0808">Transferase</keyword>